<organism evidence="2 3">
    <name type="scientific">Lithospermum erythrorhizon</name>
    <name type="common">Purple gromwell</name>
    <name type="synonym">Lithospermum officinale var. erythrorhizon</name>
    <dbReference type="NCBI Taxonomy" id="34254"/>
    <lineage>
        <taxon>Eukaryota</taxon>
        <taxon>Viridiplantae</taxon>
        <taxon>Streptophyta</taxon>
        <taxon>Embryophyta</taxon>
        <taxon>Tracheophyta</taxon>
        <taxon>Spermatophyta</taxon>
        <taxon>Magnoliopsida</taxon>
        <taxon>eudicotyledons</taxon>
        <taxon>Gunneridae</taxon>
        <taxon>Pentapetalae</taxon>
        <taxon>asterids</taxon>
        <taxon>lamiids</taxon>
        <taxon>Boraginales</taxon>
        <taxon>Boraginaceae</taxon>
        <taxon>Boraginoideae</taxon>
        <taxon>Lithospermeae</taxon>
        <taxon>Lithospermum</taxon>
    </lineage>
</organism>
<proteinExistence type="predicted"/>
<name>A0AAV3NY08_LITER</name>
<keyword evidence="3" id="KW-1185">Reference proteome</keyword>
<gene>
    <name evidence="2" type="ORF">LIER_04798</name>
</gene>
<reference evidence="2 3" key="1">
    <citation type="submission" date="2024-01" db="EMBL/GenBank/DDBJ databases">
        <title>The complete chloroplast genome sequence of Lithospermum erythrorhizon: insights into the phylogenetic relationship among Boraginaceae species and the maternal lineages of purple gromwells.</title>
        <authorList>
            <person name="Okada T."/>
            <person name="Watanabe K."/>
        </authorList>
    </citation>
    <scope>NUCLEOTIDE SEQUENCE [LARGE SCALE GENOMIC DNA]</scope>
</reference>
<evidence type="ECO:0000256" key="1">
    <source>
        <dbReference type="SAM" id="MobiDB-lite"/>
    </source>
</evidence>
<sequence>MVKTRSGDVMNEGGGSYLSIEKAMKKKKKRKNPPPDPDIDPSNLVASNVDPSLLVKVPHDNRVNVDGVLDQQLQLDVKKWSQTDLSMVDKNSSGCPAVLGNLVNAPQSGINMPNTLPTGCSADVISKTGDALKCKSSETIKSAPRPCEGSGNSSDGDSIVGCLIEPQLGKNKQNALHAGCSTEVVTETGDALKSKNSGKTKSVLNSCEGSGTSSGDSQKAPLAGLSLVFKAGCSGLIYEAKAIGSRGRGPKSAVSVVQHARMAKLRGSDTRMDAGIAPIRSNPATPLSTGPAATLPKTVPAGLSPDGSKVRPKFSEIIKDNRIVANGLKLQQYDLMENDDDLILDESDEIPLLRLGAIV</sequence>
<protein>
    <submittedName>
        <fullName evidence="2">Uncharacterized protein</fullName>
    </submittedName>
</protein>
<feature type="region of interest" description="Disordered" evidence="1">
    <location>
        <begin position="1"/>
        <end position="45"/>
    </location>
</feature>
<evidence type="ECO:0000313" key="2">
    <source>
        <dbReference type="EMBL" id="GAA0144314.1"/>
    </source>
</evidence>
<dbReference type="AlphaFoldDB" id="A0AAV3NY08"/>
<evidence type="ECO:0000313" key="3">
    <source>
        <dbReference type="Proteomes" id="UP001454036"/>
    </source>
</evidence>
<accession>A0AAV3NY08</accession>
<dbReference type="Proteomes" id="UP001454036">
    <property type="component" value="Unassembled WGS sequence"/>
</dbReference>
<comment type="caution">
    <text evidence="2">The sequence shown here is derived from an EMBL/GenBank/DDBJ whole genome shotgun (WGS) entry which is preliminary data.</text>
</comment>
<feature type="compositionally biased region" description="Polar residues" evidence="1">
    <location>
        <begin position="194"/>
        <end position="217"/>
    </location>
</feature>
<dbReference type="EMBL" id="BAABME010000629">
    <property type="protein sequence ID" value="GAA0144314.1"/>
    <property type="molecule type" value="Genomic_DNA"/>
</dbReference>
<feature type="region of interest" description="Disordered" evidence="1">
    <location>
        <begin position="189"/>
        <end position="218"/>
    </location>
</feature>